<dbReference type="EMBL" id="LGRX02024671">
    <property type="protein sequence ID" value="KAK3253739.1"/>
    <property type="molecule type" value="Genomic_DNA"/>
</dbReference>
<protein>
    <submittedName>
        <fullName evidence="1">Uncharacterized protein</fullName>
    </submittedName>
</protein>
<reference evidence="1 2" key="1">
    <citation type="journal article" date="2015" name="Genome Biol. Evol.">
        <title>Comparative Genomics of a Bacterivorous Green Alga Reveals Evolutionary Causalities and Consequences of Phago-Mixotrophic Mode of Nutrition.</title>
        <authorList>
            <person name="Burns J.A."/>
            <person name="Paasch A."/>
            <person name="Narechania A."/>
            <person name="Kim E."/>
        </authorList>
    </citation>
    <scope>NUCLEOTIDE SEQUENCE [LARGE SCALE GENOMIC DNA]</scope>
    <source>
        <strain evidence="1 2">PLY_AMNH</strain>
    </source>
</reference>
<dbReference type="AlphaFoldDB" id="A0AAE0CGD0"/>
<proteinExistence type="predicted"/>
<sequence length="998" mass="114649">MNQQCVANIPRREQIFEENKASDDYNDHYFDAFIEWLKPSFKDFKEEDEDGKIDNLLMHCTTPEHIFFTHYNITSKSLHVLNYGSTEYVTRKKTDSDDPNVIACRIAKILRHFFDIPEEIKIYVYADILNIKRMTSDLLDSIEDGTHAKNVRDFQRLSQPKNIRISYRIIHPQMVDNCWEVCLYHTEAFLERPCIYIESKANSFTTHEAVQHPAIAYCELFLDDTYEASRELLDLRFGKVTMDFPSNLRRHRRLWRRVFDASVPPKASVDTGMTETSEGAEYPDDLGLDSRQIAVLLEIGLRVRKNWIQQNSPPAGSVRRVSFDRLLASIRVRLKTRRTSKEQSIELRDAANADHTRSNCALVPVFGTPKCEKLSEWTFNTVHYRNTMYRHVVRFAYKEHPDINNFHDSILVVSTQLAHIRGYVVFAKFKNGDDASSFLFLNDAPRNNFDRFFMEHDSRIVVHLVKDSDMTLSLSPILQPGFSEIRTDHAYELSINFEDGVPALKSMKKQYPLASQTLTEDPVIEPTSSMELEEPTFEVKGSEDRLSEHNHIRINLTGACDQALFVFVKYRFRSAMWELLAVPRISSGSTYNPFVSFPFYDANHAESVYQLFILTRENQTVHVNLPVLTEDHKVQRHPLPHVGALYEVRIQSLRVDWNLASLSVEEITALFELTQSEGYTVRSHMEELIDTKGARVVLPIRVGHLPAHKMLTVGKNDDDGYLNHKFTMYAADRQPTEINIDVPSHDRQVAQKPRMPPKRKANDVMAVVTASVKHTPGPSVAVPPWVCACVDLMGEVFSETTDLEPAAELGSSAYRLRVYTRSVKSHITLFVRVDVLLESGTSWLYEDVFAFAEVTRLIPTLGLVESWFDKYETVTIGGHSIGAMVAQQFYERFERFEKVFVYGSGLYRPVSNKDKKSYSSDRQFFVYALSDETRDPSFEVDGTDISSMRLIGLRFLLENGDVLPATPVLARKAAEYMPDNRLQRGSHYVQALKTGIQR</sequence>
<evidence type="ECO:0000313" key="1">
    <source>
        <dbReference type="EMBL" id="KAK3253739.1"/>
    </source>
</evidence>
<evidence type="ECO:0000313" key="2">
    <source>
        <dbReference type="Proteomes" id="UP001190700"/>
    </source>
</evidence>
<comment type="caution">
    <text evidence="1">The sequence shown here is derived from an EMBL/GenBank/DDBJ whole genome shotgun (WGS) entry which is preliminary data.</text>
</comment>
<organism evidence="1 2">
    <name type="scientific">Cymbomonas tetramitiformis</name>
    <dbReference type="NCBI Taxonomy" id="36881"/>
    <lineage>
        <taxon>Eukaryota</taxon>
        <taxon>Viridiplantae</taxon>
        <taxon>Chlorophyta</taxon>
        <taxon>Pyramimonadophyceae</taxon>
        <taxon>Pyramimonadales</taxon>
        <taxon>Pyramimonadaceae</taxon>
        <taxon>Cymbomonas</taxon>
    </lineage>
</organism>
<accession>A0AAE0CGD0</accession>
<gene>
    <name evidence="1" type="ORF">CYMTET_37074</name>
</gene>
<dbReference type="Proteomes" id="UP001190700">
    <property type="component" value="Unassembled WGS sequence"/>
</dbReference>
<name>A0AAE0CGD0_9CHLO</name>
<keyword evidence="2" id="KW-1185">Reference proteome</keyword>